<keyword evidence="7 8" id="KW-0472">Membrane</keyword>
<dbReference type="PATRIC" id="fig|1121448.10.peg.2078"/>
<evidence type="ECO:0000256" key="2">
    <source>
        <dbReference type="ARBA" id="ARBA00022475"/>
    </source>
</evidence>
<dbReference type="InterPro" id="IPR038731">
    <property type="entry name" value="RgtA/B/C-like"/>
</dbReference>
<keyword evidence="4" id="KW-0808">Transferase</keyword>
<accession>T2GCN1</accession>
<dbReference type="Pfam" id="PF13231">
    <property type="entry name" value="PMT_2"/>
    <property type="match status" value="1"/>
</dbReference>
<name>T2GCN1_MEGG1</name>
<comment type="subcellular location">
    <subcellularLocation>
        <location evidence="1">Cell membrane</location>
        <topology evidence="1">Multi-pass membrane protein</topology>
    </subcellularLocation>
</comment>
<dbReference type="KEGG" id="dgg:DGI_2122"/>
<dbReference type="AlphaFoldDB" id="T2GCN1"/>
<evidence type="ECO:0000256" key="7">
    <source>
        <dbReference type="ARBA" id="ARBA00023136"/>
    </source>
</evidence>
<dbReference type="PANTHER" id="PTHR33908">
    <property type="entry name" value="MANNOSYLTRANSFERASE YKCB-RELATED"/>
    <property type="match status" value="1"/>
</dbReference>
<evidence type="ECO:0000256" key="6">
    <source>
        <dbReference type="ARBA" id="ARBA00022989"/>
    </source>
</evidence>
<dbReference type="Proteomes" id="UP000016587">
    <property type="component" value="Chromosome"/>
</dbReference>
<dbReference type="InterPro" id="IPR050297">
    <property type="entry name" value="LipidA_mod_glycosyltrf_83"/>
</dbReference>
<dbReference type="eggNOG" id="COG1807">
    <property type="taxonomic scope" value="Bacteria"/>
</dbReference>
<keyword evidence="2" id="KW-1003">Cell membrane</keyword>
<dbReference type="GO" id="GO:0005886">
    <property type="term" value="C:plasma membrane"/>
    <property type="evidence" value="ECO:0007669"/>
    <property type="project" value="UniProtKB-SubCell"/>
</dbReference>
<feature type="transmembrane region" description="Helical" evidence="8">
    <location>
        <begin position="378"/>
        <end position="400"/>
    </location>
</feature>
<feature type="transmembrane region" description="Helical" evidence="8">
    <location>
        <begin position="284"/>
        <end position="302"/>
    </location>
</feature>
<dbReference type="OrthoDB" id="5440272at2"/>
<reference evidence="11" key="2">
    <citation type="submission" date="2013-07" db="EMBL/GenBank/DDBJ databases">
        <authorList>
            <person name="Morais-Silva F.O."/>
            <person name="Rezende A.M."/>
            <person name="Pimentel C."/>
            <person name="Resende D.M."/>
            <person name="Santos C.I."/>
            <person name="Clemente C."/>
            <person name="de Oliveira L.M."/>
            <person name="da Silva S.M."/>
            <person name="Costa D.A."/>
            <person name="Varela-Raposo A."/>
            <person name="Horacio E.C.A."/>
            <person name="Matos M."/>
            <person name="Flores O."/>
            <person name="Ruiz J.C."/>
            <person name="Rodrigues-Pousada C."/>
        </authorList>
    </citation>
    <scope>NUCLEOTIDE SEQUENCE [LARGE SCALE GENOMIC DNA]</scope>
    <source>
        <strain evidence="11">ATCC 19364 / DSM 1382 / NCIMB 9332 / VKM B-1759</strain>
    </source>
</reference>
<evidence type="ECO:0000256" key="1">
    <source>
        <dbReference type="ARBA" id="ARBA00004651"/>
    </source>
</evidence>
<feature type="transmembrane region" description="Helical" evidence="8">
    <location>
        <begin position="245"/>
        <end position="264"/>
    </location>
</feature>
<keyword evidence="11" id="KW-1185">Reference proteome</keyword>
<keyword evidence="6 8" id="KW-1133">Transmembrane helix</keyword>
<feature type="transmembrane region" description="Helical" evidence="8">
    <location>
        <begin position="177"/>
        <end position="194"/>
    </location>
</feature>
<dbReference type="RefSeq" id="WP_021760806.1">
    <property type="nucleotide sequence ID" value="NC_022444.1"/>
</dbReference>
<evidence type="ECO:0000259" key="9">
    <source>
        <dbReference type="Pfam" id="PF13231"/>
    </source>
</evidence>
<evidence type="ECO:0000256" key="4">
    <source>
        <dbReference type="ARBA" id="ARBA00022679"/>
    </source>
</evidence>
<feature type="domain" description="Glycosyltransferase RgtA/B/C/D-like" evidence="9">
    <location>
        <begin position="105"/>
        <end position="257"/>
    </location>
</feature>
<evidence type="ECO:0000256" key="3">
    <source>
        <dbReference type="ARBA" id="ARBA00022676"/>
    </source>
</evidence>
<proteinExistence type="predicted"/>
<dbReference type="HOGENOM" id="CLU_493266_0_0_7"/>
<feature type="transmembrane region" description="Helical" evidence="8">
    <location>
        <begin position="214"/>
        <end position="233"/>
    </location>
</feature>
<evidence type="ECO:0000313" key="10">
    <source>
        <dbReference type="EMBL" id="AGW13886.1"/>
    </source>
</evidence>
<evidence type="ECO:0000313" key="11">
    <source>
        <dbReference type="Proteomes" id="UP000016587"/>
    </source>
</evidence>
<feature type="transmembrane region" description="Helical" evidence="8">
    <location>
        <begin position="349"/>
        <end position="366"/>
    </location>
</feature>
<sequence length="561" mass="63712">MTPEHAVSAADPAAGQSVHAASASAEGSASRWFADPWCWAIVALSAFLLFYQLGQRPFWQDEAETACLAKNVLKYGLPRVTDGVNIISQEQGREYGPDLIWAWSPWMQIYVSALGLKIGGLNTFAGRFPFALAGVICVLLTYRLVRVHFRDVQWARLAALFLTLCVPFLLFGRQNRYYTLGAILTILSLEAFIPRRATSAANVLAGVSMGLMFHANYLLLFSFGPAIVVAKCLVERQLPRFKDLLIMGGCAMVIIVPGFMMYGIGKQGGMLDFTKIPANIGNYFADFVQFMLPLPVAVYLVWRWRRFFLACMLKHAPEDRGERMVLLMALTMLGSVLILALIPQRFLRYLVHLYPLLAVMLAWLCLKIWRNHKPCGALLAGLLLLTNWMHIIPMEVLGIVNRPWQTDPQMLAYPNIPIRLLLTEMVHGYPDVNARLIDFFKEHARKDDTILISYGDLPLQFYTDFKILGGLRADDPDAVNNPEWLVKRSVSRTDRDGFLVQSDDVILNVLHLERDYDRIDLDAADDMFGNRADPYYHQFVPQEEPYQALVVYRRKDLRDRQ</sequence>
<dbReference type="EMBL" id="CP006585">
    <property type="protein sequence ID" value="AGW13886.1"/>
    <property type="molecule type" value="Genomic_DNA"/>
</dbReference>
<keyword evidence="3" id="KW-0328">Glycosyltransferase</keyword>
<dbReference type="PANTHER" id="PTHR33908:SF11">
    <property type="entry name" value="MEMBRANE PROTEIN"/>
    <property type="match status" value="1"/>
</dbReference>
<feature type="transmembrane region" description="Helical" evidence="8">
    <location>
        <begin position="32"/>
        <end position="51"/>
    </location>
</feature>
<keyword evidence="5 8" id="KW-0812">Transmembrane</keyword>
<protein>
    <recommendedName>
        <fullName evidence="9">Glycosyltransferase RgtA/B/C/D-like domain-containing protein</fullName>
    </recommendedName>
</protein>
<feature type="transmembrane region" description="Helical" evidence="8">
    <location>
        <begin position="124"/>
        <end position="142"/>
    </location>
</feature>
<feature type="transmembrane region" description="Helical" evidence="8">
    <location>
        <begin position="154"/>
        <end position="170"/>
    </location>
</feature>
<evidence type="ECO:0000256" key="5">
    <source>
        <dbReference type="ARBA" id="ARBA00022692"/>
    </source>
</evidence>
<dbReference type="GO" id="GO:0009103">
    <property type="term" value="P:lipopolysaccharide biosynthetic process"/>
    <property type="evidence" value="ECO:0007669"/>
    <property type="project" value="UniProtKB-ARBA"/>
</dbReference>
<dbReference type="STRING" id="1121448.DGI_2122"/>
<dbReference type="GO" id="GO:0016763">
    <property type="term" value="F:pentosyltransferase activity"/>
    <property type="evidence" value="ECO:0007669"/>
    <property type="project" value="TreeGrafter"/>
</dbReference>
<evidence type="ECO:0000256" key="8">
    <source>
        <dbReference type="SAM" id="Phobius"/>
    </source>
</evidence>
<reference evidence="10 11" key="1">
    <citation type="journal article" date="2013" name="J. Bacteriol.">
        <title>Roles of HynAB and Ech, the only two hydrogenases found in the model sulfate reducer Desulfovibrio gigas.</title>
        <authorList>
            <person name="Morais-Silva F.O."/>
            <person name="Santos C.I."/>
            <person name="Rodrigues R."/>
            <person name="Pereira I.A."/>
            <person name="Rodrigues-Pousada C."/>
        </authorList>
    </citation>
    <scope>NUCLEOTIDE SEQUENCE [LARGE SCALE GENOMIC DNA]</scope>
    <source>
        <strain evidence="11">ATCC 19364 / DSM 1382 / NCIMB 9332 / VKM B-1759</strain>
    </source>
</reference>
<gene>
    <name evidence="10" type="ORF">DGI_2122</name>
</gene>
<organism evidence="10 11">
    <name type="scientific">Megalodesulfovibrio gigas (strain ATCC 19364 / DSM 1382 / NCIMB 9332 / VKM B-1759)</name>
    <name type="common">Desulfovibrio gigas</name>
    <dbReference type="NCBI Taxonomy" id="1121448"/>
    <lineage>
        <taxon>Bacteria</taxon>
        <taxon>Pseudomonadati</taxon>
        <taxon>Thermodesulfobacteriota</taxon>
        <taxon>Desulfovibrionia</taxon>
        <taxon>Desulfovibrionales</taxon>
        <taxon>Desulfovibrionaceae</taxon>
        <taxon>Megalodesulfovibrio</taxon>
    </lineage>
</organism>
<feature type="transmembrane region" description="Helical" evidence="8">
    <location>
        <begin position="323"/>
        <end position="343"/>
    </location>
</feature>